<dbReference type="InterPro" id="IPR029060">
    <property type="entry name" value="PIN-like_dom_sf"/>
</dbReference>
<organism evidence="2 3">
    <name type="scientific">Enterovirga rhinocerotis</name>
    <dbReference type="NCBI Taxonomy" id="1339210"/>
    <lineage>
        <taxon>Bacteria</taxon>
        <taxon>Pseudomonadati</taxon>
        <taxon>Pseudomonadota</taxon>
        <taxon>Alphaproteobacteria</taxon>
        <taxon>Hyphomicrobiales</taxon>
        <taxon>Methylobacteriaceae</taxon>
        <taxon>Enterovirga</taxon>
    </lineage>
</organism>
<evidence type="ECO:0000313" key="3">
    <source>
        <dbReference type="Proteomes" id="UP000295122"/>
    </source>
</evidence>
<evidence type="ECO:0000313" key="2">
    <source>
        <dbReference type="EMBL" id="TDR90490.1"/>
    </source>
</evidence>
<comment type="caution">
    <text evidence="2">The sequence shown here is derived from an EMBL/GenBank/DDBJ whole genome shotgun (WGS) entry which is preliminary data.</text>
</comment>
<keyword evidence="3" id="KW-1185">Reference proteome</keyword>
<dbReference type="AlphaFoldDB" id="A0A4R7BX35"/>
<dbReference type="RefSeq" id="WP_166652508.1">
    <property type="nucleotide sequence ID" value="NZ_SNZR01000013.1"/>
</dbReference>
<dbReference type="EMBL" id="SNZR01000013">
    <property type="protein sequence ID" value="TDR90490.1"/>
    <property type="molecule type" value="Genomic_DNA"/>
</dbReference>
<gene>
    <name evidence="2" type="ORF">EV668_3341</name>
</gene>
<dbReference type="InterPro" id="IPR002716">
    <property type="entry name" value="PIN_dom"/>
</dbReference>
<reference evidence="2 3" key="1">
    <citation type="submission" date="2019-03" db="EMBL/GenBank/DDBJ databases">
        <title>Genomic Encyclopedia of Type Strains, Phase IV (KMG-IV): sequencing the most valuable type-strain genomes for metagenomic binning, comparative biology and taxonomic classification.</title>
        <authorList>
            <person name="Goeker M."/>
        </authorList>
    </citation>
    <scope>NUCLEOTIDE SEQUENCE [LARGE SCALE GENOMIC DNA]</scope>
    <source>
        <strain evidence="2 3">DSM 25903</strain>
    </source>
</reference>
<feature type="domain" description="PIN" evidence="1">
    <location>
        <begin position="2"/>
        <end position="118"/>
    </location>
</feature>
<accession>A0A4R7BX35</accession>
<evidence type="ECO:0000259" key="1">
    <source>
        <dbReference type="Pfam" id="PF01850"/>
    </source>
</evidence>
<dbReference type="SUPFAM" id="SSF88723">
    <property type="entry name" value="PIN domain-like"/>
    <property type="match status" value="1"/>
</dbReference>
<proteinExistence type="predicted"/>
<dbReference type="Pfam" id="PF01850">
    <property type="entry name" value="PIN"/>
    <property type="match status" value="1"/>
</dbReference>
<dbReference type="Gene3D" id="3.40.50.1010">
    <property type="entry name" value="5'-nuclease"/>
    <property type="match status" value="1"/>
</dbReference>
<protein>
    <recommendedName>
        <fullName evidence="1">PIN domain-containing protein</fullName>
    </recommendedName>
</protein>
<name>A0A4R7BX35_9HYPH</name>
<sequence length="128" mass="14518">MIYLDSSVALAEILLETRRPDAGFWRQRLFASRLLEYEVMNRLHVYRGGLFDHTRARDILDSLILLDMSREVLDRALSPFPVPVRTLDGLHLATAYRMRERGVPVELASYDTRLLHAAAALGLPAASL</sequence>
<dbReference type="Proteomes" id="UP000295122">
    <property type="component" value="Unassembled WGS sequence"/>
</dbReference>